<dbReference type="InterPro" id="IPR052163">
    <property type="entry name" value="DGC-Regulatory_Protein"/>
</dbReference>
<keyword evidence="1" id="KW-0472">Membrane</keyword>
<dbReference type="PANTHER" id="PTHR46663:SF2">
    <property type="entry name" value="GGDEF DOMAIN-CONTAINING PROTEIN"/>
    <property type="match status" value="1"/>
</dbReference>
<evidence type="ECO:0000313" key="3">
    <source>
        <dbReference type="EMBL" id="MDR7276338.1"/>
    </source>
</evidence>
<feature type="transmembrane region" description="Helical" evidence="1">
    <location>
        <begin position="291"/>
        <end position="314"/>
    </location>
</feature>
<dbReference type="InterPro" id="IPR029787">
    <property type="entry name" value="Nucleotide_cyclase"/>
</dbReference>
<dbReference type="PANTHER" id="PTHR46663">
    <property type="entry name" value="DIGUANYLATE CYCLASE DGCT-RELATED"/>
    <property type="match status" value="1"/>
</dbReference>
<evidence type="ECO:0000256" key="1">
    <source>
        <dbReference type="SAM" id="Phobius"/>
    </source>
</evidence>
<evidence type="ECO:0000259" key="2">
    <source>
        <dbReference type="PROSITE" id="PS50887"/>
    </source>
</evidence>
<proteinExistence type="predicted"/>
<feature type="transmembrane region" description="Helical" evidence="1">
    <location>
        <begin position="218"/>
        <end position="240"/>
    </location>
</feature>
<dbReference type="SUPFAM" id="SSF55073">
    <property type="entry name" value="Nucleotide cyclase"/>
    <property type="match status" value="1"/>
</dbReference>
<dbReference type="EMBL" id="JAVDYB010000001">
    <property type="protein sequence ID" value="MDR7276338.1"/>
    <property type="molecule type" value="Genomic_DNA"/>
</dbReference>
<comment type="caution">
    <text evidence="3">The sequence shown here is derived from an EMBL/GenBank/DDBJ whole genome shotgun (WGS) entry which is preliminary data.</text>
</comment>
<sequence length="504" mass="52810">MGRRVTVLLGSAVAVGAVVQVMLPVLSIAVGALLVFGPASAAVAYGVVGCRRHVRAERGRIRGGWRAAAVTDALLAVAYLLAALSGVLASPGLAQLAGVVAVPAAVTAVVMLWLHAPSPPDRFTRLIQLIDVAAVSSALFMVSWHLVLGPVMATLPESSRAAFLALMLPDIVGLAAALVLVSRTEQHRYLHALSLFLAALTVIVVAHTITVYNQVHQLPWYANGAGAGPIVGGVLAALAAHARLPEADGTGRRWFSGPWALLPYVPTGLALAGVVTLYARNGTLSPTLTWMLLITVVLAFVRQFLGLVFVRGLLRKVDEQQAMLHFQANHDTLTGLPNRAALYQRFHESAATAGPDTCTGVLMVDLDGFKPVNDTLGHAAGDALLVEVGRRLTDSLRAGEMVARFGGDEFVVLLPRLDDPAGADAVAARIADRLSEPMSIVPGRAIDVRASIGIATTTGGDYDPDALLHRADLALYEAKAAGRGAIRRYDEAPPGHGVPALTAR</sequence>
<protein>
    <submittedName>
        <fullName evidence="3">Diguanylate cyclase (GGDEF)-like protein</fullName>
    </submittedName>
</protein>
<reference evidence="3" key="1">
    <citation type="submission" date="2023-07" db="EMBL/GenBank/DDBJ databases">
        <title>Sequencing the genomes of 1000 actinobacteria strains.</title>
        <authorList>
            <person name="Klenk H.-P."/>
        </authorList>
    </citation>
    <scope>NUCLEOTIDE SEQUENCE</scope>
    <source>
        <strain evidence="3">DSM 44707</strain>
    </source>
</reference>
<name>A0AAE3YM61_9ACTN</name>
<accession>A0AAE3YM61</accession>
<feature type="transmembrane region" description="Helical" evidence="1">
    <location>
        <begin position="94"/>
        <end position="114"/>
    </location>
</feature>
<dbReference type="NCBIfam" id="TIGR00254">
    <property type="entry name" value="GGDEF"/>
    <property type="match status" value="1"/>
</dbReference>
<organism evidence="3 4">
    <name type="scientific">Catenuloplanes atrovinosus</name>
    <dbReference type="NCBI Taxonomy" id="137266"/>
    <lineage>
        <taxon>Bacteria</taxon>
        <taxon>Bacillati</taxon>
        <taxon>Actinomycetota</taxon>
        <taxon>Actinomycetes</taxon>
        <taxon>Micromonosporales</taxon>
        <taxon>Micromonosporaceae</taxon>
        <taxon>Catenuloplanes</taxon>
    </lineage>
</organism>
<feature type="transmembrane region" description="Helical" evidence="1">
    <location>
        <begin position="126"/>
        <end position="148"/>
    </location>
</feature>
<keyword evidence="4" id="KW-1185">Reference proteome</keyword>
<dbReference type="PROSITE" id="PS50887">
    <property type="entry name" value="GGDEF"/>
    <property type="match status" value="1"/>
</dbReference>
<feature type="transmembrane region" description="Helical" evidence="1">
    <location>
        <begin position="26"/>
        <end position="48"/>
    </location>
</feature>
<dbReference type="Pfam" id="PF00990">
    <property type="entry name" value="GGDEF"/>
    <property type="match status" value="1"/>
</dbReference>
<dbReference type="AlphaFoldDB" id="A0AAE3YM61"/>
<feature type="domain" description="GGDEF" evidence="2">
    <location>
        <begin position="357"/>
        <end position="491"/>
    </location>
</feature>
<feature type="transmembrane region" description="Helical" evidence="1">
    <location>
        <begin position="261"/>
        <end position="279"/>
    </location>
</feature>
<evidence type="ECO:0000313" key="4">
    <source>
        <dbReference type="Proteomes" id="UP001183643"/>
    </source>
</evidence>
<dbReference type="CDD" id="cd01949">
    <property type="entry name" value="GGDEF"/>
    <property type="match status" value="1"/>
</dbReference>
<dbReference type="RefSeq" id="WP_310368393.1">
    <property type="nucleotide sequence ID" value="NZ_JAVDYB010000001.1"/>
</dbReference>
<dbReference type="InterPro" id="IPR000160">
    <property type="entry name" value="GGDEF_dom"/>
</dbReference>
<dbReference type="InterPro" id="IPR043128">
    <property type="entry name" value="Rev_trsase/Diguanyl_cyclase"/>
</dbReference>
<feature type="transmembrane region" description="Helical" evidence="1">
    <location>
        <begin position="69"/>
        <end position="88"/>
    </location>
</feature>
<feature type="transmembrane region" description="Helical" evidence="1">
    <location>
        <begin position="193"/>
        <end position="212"/>
    </location>
</feature>
<keyword evidence="1" id="KW-1133">Transmembrane helix</keyword>
<feature type="transmembrane region" description="Helical" evidence="1">
    <location>
        <begin position="160"/>
        <end position="181"/>
    </location>
</feature>
<keyword evidence="1" id="KW-0812">Transmembrane</keyword>
<dbReference type="Proteomes" id="UP001183643">
    <property type="component" value="Unassembled WGS sequence"/>
</dbReference>
<dbReference type="SMART" id="SM00267">
    <property type="entry name" value="GGDEF"/>
    <property type="match status" value="1"/>
</dbReference>
<dbReference type="Gene3D" id="3.30.70.270">
    <property type="match status" value="1"/>
</dbReference>
<gene>
    <name evidence="3" type="ORF">J2S41_003116</name>
</gene>